<comment type="caution">
    <text evidence="3">The sequence shown here is derived from an EMBL/GenBank/DDBJ whole genome shotgun (WGS) entry which is preliminary data.</text>
</comment>
<dbReference type="EMBL" id="PVMZ01000039">
    <property type="protein sequence ID" value="PRX08668.1"/>
    <property type="molecule type" value="Genomic_DNA"/>
</dbReference>
<organism evidence="3 4">
    <name type="scientific">Actinoplanes italicus</name>
    <dbReference type="NCBI Taxonomy" id="113567"/>
    <lineage>
        <taxon>Bacteria</taxon>
        <taxon>Bacillati</taxon>
        <taxon>Actinomycetota</taxon>
        <taxon>Actinomycetes</taxon>
        <taxon>Micromonosporales</taxon>
        <taxon>Micromonosporaceae</taxon>
        <taxon>Actinoplanes</taxon>
    </lineage>
</organism>
<evidence type="ECO:0000256" key="1">
    <source>
        <dbReference type="ARBA" id="ARBA00023002"/>
    </source>
</evidence>
<dbReference type="GO" id="GO:0016491">
    <property type="term" value="F:oxidoreductase activity"/>
    <property type="evidence" value="ECO:0007669"/>
    <property type="project" value="UniProtKB-KW"/>
</dbReference>
<sequence length="374" mass="40111">MNDYYLLGRSGLRVSRLALGTMNFGVGGFHAAYGKPEDEAEAIFRRYVEAGGNFIDTADFYTAGESERILGRLIARSGLRDRLVLTSKFTNSVDPADPNAGGNGRKHMIRALDDSLRRLGTDHLDLYLLHTWDRITPPEEVARTFDDLIRAGKIRYAGLSDVPAWYAARIQTHAEAHGLTPMVTVQLPYSLIDRAIEPEFVPMAQTLGMGLTAWSPLGGGLLTGKYRRTADGLDGAGRLAGSGAQIDERDWRVIGELEKVAAGLGRSMAQVALNWVVTQPAVASAIVGASSAGQLDGTLAALDFAIPADARRRLDEAAAWPLPKPYSMFTAQYQSWIVSPGLTVGDKPAGYAPPVLNAAQTGADAREQATGADA</sequence>
<keyword evidence="1" id="KW-0560">Oxidoreductase</keyword>
<dbReference type="PANTHER" id="PTHR43364:SF4">
    <property type="entry name" value="NAD(P)-LINKED OXIDOREDUCTASE SUPERFAMILY PROTEIN"/>
    <property type="match status" value="1"/>
</dbReference>
<dbReference type="GO" id="GO:0005829">
    <property type="term" value="C:cytosol"/>
    <property type="evidence" value="ECO:0007669"/>
    <property type="project" value="TreeGrafter"/>
</dbReference>
<evidence type="ECO:0000313" key="4">
    <source>
        <dbReference type="Proteomes" id="UP000239415"/>
    </source>
</evidence>
<dbReference type="Proteomes" id="UP000239415">
    <property type="component" value="Unassembled WGS sequence"/>
</dbReference>
<proteinExistence type="predicted"/>
<name>A0A2T0JM30_9ACTN</name>
<dbReference type="OrthoDB" id="3170516at2"/>
<dbReference type="Pfam" id="PF00248">
    <property type="entry name" value="Aldo_ket_red"/>
    <property type="match status" value="1"/>
</dbReference>
<dbReference type="Gene3D" id="3.20.20.100">
    <property type="entry name" value="NADP-dependent oxidoreductase domain"/>
    <property type="match status" value="1"/>
</dbReference>
<reference evidence="3 4" key="1">
    <citation type="submission" date="2018-03" db="EMBL/GenBank/DDBJ databases">
        <title>Genomic Encyclopedia of Archaeal and Bacterial Type Strains, Phase II (KMG-II): from individual species to whole genera.</title>
        <authorList>
            <person name="Goeker M."/>
        </authorList>
    </citation>
    <scope>NUCLEOTIDE SEQUENCE [LARGE SCALE GENOMIC DNA]</scope>
    <source>
        <strain evidence="3 4">DSM 43146</strain>
    </source>
</reference>
<dbReference type="InterPro" id="IPR036812">
    <property type="entry name" value="NAD(P)_OxRdtase_dom_sf"/>
</dbReference>
<evidence type="ECO:0000259" key="2">
    <source>
        <dbReference type="Pfam" id="PF00248"/>
    </source>
</evidence>
<dbReference type="AlphaFoldDB" id="A0A2T0JM30"/>
<gene>
    <name evidence="3" type="ORF">CLV67_13955</name>
</gene>
<protein>
    <submittedName>
        <fullName evidence="3">Aryl-alcohol dehydrogenase-like predicted oxidoreductase</fullName>
    </submittedName>
</protein>
<evidence type="ECO:0000313" key="3">
    <source>
        <dbReference type="EMBL" id="PRX08668.1"/>
    </source>
</evidence>
<accession>A0A2T0JM30</accession>
<dbReference type="InterPro" id="IPR023210">
    <property type="entry name" value="NADP_OxRdtase_dom"/>
</dbReference>
<dbReference type="SUPFAM" id="SSF51430">
    <property type="entry name" value="NAD(P)-linked oxidoreductase"/>
    <property type="match status" value="1"/>
</dbReference>
<keyword evidence="4" id="KW-1185">Reference proteome</keyword>
<dbReference type="FunFam" id="3.20.20.100:FF:000004">
    <property type="entry name" value="Oxidoreductase, aldo/keto reductase"/>
    <property type="match status" value="1"/>
</dbReference>
<dbReference type="PANTHER" id="PTHR43364">
    <property type="entry name" value="NADH-SPECIFIC METHYLGLYOXAL REDUCTASE-RELATED"/>
    <property type="match status" value="1"/>
</dbReference>
<dbReference type="RefSeq" id="WP_106330779.1">
    <property type="nucleotide sequence ID" value="NZ_BOMO01000178.1"/>
</dbReference>
<dbReference type="CDD" id="cd19080">
    <property type="entry name" value="AKR_AKR9A_9B"/>
    <property type="match status" value="1"/>
</dbReference>
<dbReference type="InterPro" id="IPR050523">
    <property type="entry name" value="AKR_Detox_Biosynth"/>
</dbReference>
<feature type="domain" description="NADP-dependent oxidoreductase" evidence="2">
    <location>
        <begin position="16"/>
        <end position="317"/>
    </location>
</feature>